<dbReference type="Gene3D" id="3.30.70.100">
    <property type="match status" value="2"/>
</dbReference>
<dbReference type="Pfam" id="PF07978">
    <property type="entry name" value="NIPSNAP"/>
    <property type="match status" value="1"/>
</dbReference>
<protein>
    <submittedName>
        <fullName evidence="2">NIPSNAP family protein</fullName>
    </submittedName>
</protein>
<dbReference type="RefSeq" id="WP_182688407.1">
    <property type="nucleotide sequence ID" value="NZ_JACHTF010000016.1"/>
</dbReference>
<accession>A0A7W3Y6V3</accession>
<dbReference type="Proteomes" id="UP000523196">
    <property type="component" value="Unassembled WGS sequence"/>
</dbReference>
<evidence type="ECO:0000259" key="1">
    <source>
        <dbReference type="Pfam" id="PF07978"/>
    </source>
</evidence>
<gene>
    <name evidence="2" type="ORF">H4F98_13770</name>
</gene>
<reference evidence="2 3" key="1">
    <citation type="submission" date="2020-08" db="EMBL/GenBank/DDBJ databases">
        <authorList>
            <person name="Xu S."/>
            <person name="Li A."/>
        </authorList>
    </citation>
    <scope>NUCLEOTIDE SEQUENCE [LARGE SCALE GENOMIC DNA]</scope>
    <source>
        <strain evidence="2 3">119BY6-57</strain>
    </source>
</reference>
<evidence type="ECO:0000313" key="2">
    <source>
        <dbReference type="EMBL" id="MBB1061637.1"/>
    </source>
</evidence>
<dbReference type="InterPro" id="IPR011008">
    <property type="entry name" value="Dimeric_a/b-barrel"/>
</dbReference>
<feature type="domain" description="NIPSNAP" evidence="1">
    <location>
        <begin position="20"/>
        <end position="115"/>
    </location>
</feature>
<keyword evidence="3" id="KW-1185">Reference proteome</keyword>
<dbReference type="SUPFAM" id="SSF54909">
    <property type="entry name" value="Dimeric alpha+beta barrel"/>
    <property type="match status" value="1"/>
</dbReference>
<evidence type="ECO:0000313" key="3">
    <source>
        <dbReference type="Proteomes" id="UP000523196"/>
    </source>
</evidence>
<proteinExistence type="predicted"/>
<dbReference type="AlphaFoldDB" id="A0A7W3Y6V3"/>
<comment type="caution">
    <text evidence="2">The sequence shown here is derived from an EMBL/GenBank/DDBJ whole genome shotgun (WGS) entry which is preliminary data.</text>
</comment>
<organism evidence="2 3">
    <name type="scientific">Marilutibacter spongiae</name>
    <dbReference type="NCBI Taxonomy" id="2025720"/>
    <lineage>
        <taxon>Bacteria</taxon>
        <taxon>Pseudomonadati</taxon>
        <taxon>Pseudomonadota</taxon>
        <taxon>Gammaproteobacteria</taxon>
        <taxon>Lysobacterales</taxon>
        <taxon>Lysobacteraceae</taxon>
        <taxon>Marilutibacter</taxon>
    </lineage>
</organism>
<sequence length="256" mass="28353">MNASFEAPRAGLAAWPDAVVELRQYTLRPGTRDTLVELFEREFVESQEALGMHVIGQFHDLDRPDRFVWLRGFASMPERARALQAFYGGPVWQRHRDAANGTMLDSDDVLLLRPARAGAGFAQAASSRPRDAADTPVDTVLVAGICRLAGPAEAGFAAAFEAQLRPLLQRHGAALRACLVTEPASNTFPRLPVREGEQVFVWFAGFESMDAHLVHLATLARDPDWRLAIERARAQGLLEPPAWLRLRPTPRSELRA</sequence>
<dbReference type="EMBL" id="JACHTF010000016">
    <property type="protein sequence ID" value="MBB1061637.1"/>
    <property type="molecule type" value="Genomic_DNA"/>
</dbReference>
<dbReference type="InterPro" id="IPR012577">
    <property type="entry name" value="NIPSNAP"/>
</dbReference>
<name>A0A7W3Y6V3_9GAMM</name>